<dbReference type="AlphaFoldDB" id="A0AA37NEJ3"/>
<reference evidence="1" key="1">
    <citation type="submission" date="2022-01" db="EMBL/GenBank/DDBJ databases">
        <title>Novel bile acid biosynthetic pathways are enriched in the microbiome of centenarians.</title>
        <authorList>
            <person name="Sato Y."/>
            <person name="Atarashi K."/>
            <person name="Plichta R.D."/>
            <person name="Arai Y."/>
            <person name="Sasajima S."/>
            <person name="Kearney M.S."/>
            <person name="Suda W."/>
            <person name="Takeshita K."/>
            <person name="Sasaki T."/>
            <person name="Okamoto S."/>
            <person name="Skelly N.A."/>
            <person name="Okamura Y."/>
            <person name="Vlamakis H."/>
            <person name="Li Y."/>
            <person name="Tanoue T."/>
            <person name="Takei H."/>
            <person name="Nittono H."/>
            <person name="Narushima S."/>
            <person name="Irie J."/>
            <person name="Itoh H."/>
            <person name="Moriya K."/>
            <person name="Sugiura Y."/>
            <person name="Suematsu M."/>
            <person name="Moritoki N."/>
            <person name="Shibata S."/>
            <person name="Littman R.D."/>
            <person name="Fischbach A.M."/>
            <person name="Uwamino Y."/>
            <person name="Inoue T."/>
            <person name="Honda A."/>
            <person name="Hattori M."/>
            <person name="Murai T."/>
            <person name="Xavier J.R."/>
            <person name="Hirose N."/>
            <person name="Honda K."/>
        </authorList>
    </citation>
    <scope>NUCLEOTIDE SEQUENCE</scope>
    <source>
        <strain evidence="1">CE91-St3</strain>
    </source>
</reference>
<dbReference type="EMBL" id="BQNZ01000003">
    <property type="protein sequence ID" value="GKH73282.1"/>
    <property type="molecule type" value="Genomic_DNA"/>
</dbReference>
<name>A0AA37NEJ3_9BACT</name>
<dbReference type="SUPFAM" id="SSF51445">
    <property type="entry name" value="(Trans)glycosidases"/>
    <property type="match status" value="1"/>
</dbReference>
<protein>
    <recommendedName>
        <fullName evidence="3">Alpha-L-fucosidase</fullName>
    </recommendedName>
</protein>
<accession>A0AA37NEJ3</accession>
<evidence type="ECO:0000313" key="2">
    <source>
        <dbReference type="Proteomes" id="UP001055114"/>
    </source>
</evidence>
<dbReference type="InterPro" id="IPR017853">
    <property type="entry name" value="GH"/>
</dbReference>
<dbReference type="GO" id="GO:0004560">
    <property type="term" value="F:alpha-L-fucosidase activity"/>
    <property type="evidence" value="ECO:0007669"/>
    <property type="project" value="InterPro"/>
</dbReference>
<sequence length="195" mass="23460">MLWADGSLPKIVIFSLLRLEIEHRFDNRFNRYRLLDQPHDRWPVQEIYQTIKSREPQCQIGINWTIGEDANPNDPNAPEKSYKIIPEKQKEGDPIRYFPSDFRLGDPLLPANPDPKVFIHQGKRYYMPFESTVCFFKRWFYHTTDKEYKSIDELFKFYQRATAQDNILILNLPPNREGRMRQEDVDLLLELRKRI</sequence>
<proteinExistence type="predicted"/>
<comment type="caution">
    <text evidence="1">The sequence shown here is derived from an EMBL/GenBank/DDBJ whole genome shotgun (WGS) entry which is preliminary data.</text>
</comment>
<organism evidence="1 2">
    <name type="scientific">Parabacteroides merdae</name>
    <dbReference type="NCBI Taxonomy" id="46503"/>
    <lineage>
        <taxon>Bacteria</taxon>
        <taxon>Pseudomonadati</taxon>
        <taxon>Bacteroidota</taxon>
        <taxon>Bacteroidia</taxon>
        <taxon>Bacteroidales</taxon>
        <taxon>Tannerellaceae</taxon>
        <taxon>Parabacteroides</taxon>
    </lineage>
</organism>
<dbReference type="Proteomes" id="UP001055114">
    <property type="component" value="Unassembled WGS sequence"/>
</dbReference>
<evidence type="ECO:0008006" key="3">
    <source>
        <dbReference type="Google" id="ProtNLM"/>
    </source>
</evidence>
<dbReference type="RefSeq" id="WP_229101574.1">
    <property type="nucleotide sequence ID" value="NZ_BQNZ01000003.1"/>
</dbReference>
<evidence type="ECO:0000313" key="1">
    <source>
        <dbReference type="EMBL" id="GKH73282.1"/>
    </source>
</evidence>
<dbReference type="Gene3D" id="3.20.20.80">
    <property type="entry name" value="Glycosidases"/>
    <property type="match status" value="1"/>
</dbReference>
<gene>
    <name evidence="1" type="ORF">CE91St3_31450</name>
</gene>
<dbReference type="GO" id="GO:0005975">
    <property type="term" value="P:carbohydrate metabolic process"/>
    <property type="evidence" value="ECO:0007669"/>
    <property type="project" value="InterPro"/>
</dbReference>